<evidence type="ECO:0000256" key="6">
    <source>
        <dbReference type="ARBA" id="ARBA00022840"/>
    </source>
</evidence>
<evidence type="ECO:0000256" key="5">
    <source>
        <dbReference type="ARBA" id="ARBA00022763"/>
    </source>
</evidence>
<evidence type="ECO:0000256" key="3">
    <source>
        <dbReference type="ARBA" id="ARBA00021315"/>
    </source>
</evidence>
<organism evidence="12 13">
    <name type="scientific">Mycolicibacterium nivoides</name>
    <dbReference type="NCBI Taxonomy" id="2487344"/>
    <lineage>
        <taxon>Bacteria</taxon>
        <taxon>Bacillati</taxon>
        <taxon>Actinomycetota</taxon>
        <taxon>Actinomycetes</taxon>
        <taxon>Mycobacteriales</taxon>
        <taxon>Mycobacteriaceae</taxon>
        <taxon>Mycolicibacterium</taxon>
    </lineage>
</organism>
<evidence type="ECO:0000256" key="1">
    <source>
        <dbReference type="ARBA" id="ARBA00003618"/>
    </source>
</evidence>
<evidence type="ECO:0000256" key="10">
    <source>
        <dbReference type="SAM" id="Coils"/>
    </source>
</evidence>
<keyword evidence="5 9" id="KW-0227">DNA damage</keyword>
<comment type="similarity">
    <text evidence="2 9">Belongs to the RecN family.</text>
</comment>
<dbReference type="InterPro" id="IPR004604">
    <property type="entry name" value="DNA_recomb/repair_RecN"/>
</dbReference>
<comment type="function">
    <text evidence="1 9">May be involved in recombinational repair of damaged DNA.</text>
</comment>
<dbReference type="PANTHER" id="PTHR11059:SF0">
    <property type="entry name" value="DNA REPAIR PROTEIN RECN"/>
    <property type="match status" value="1"/>
</dbReference>
<feature type="domain" description="RecF/RecN/SMC N-terminal" evidence="11">
    <location>
        <begin position="2"/>
        <end position="532"/>
    </location>
</feature>
<dbReference type="PANTHER" id="PTHR11059">
    <property type="entry name" value="DNA REPAIR PROTEIN RECN"/>
    <property type="match status" value="1"/>
</dbReference>
<evidence type="ECO:0000259" key="11">
    <source>
        <dbReference type="Pfam" id="PF02463"/>
    </source>
</evidence>
<dbReference type="Proteomes" id="UP001635816">
    <property type="component" value="Unassembled WGS sequence"/>
</dbReference>
<dbReference type="RefSeq" id="WP_205263865.1">
    <property type="nucleotide sequence ID" value="NZ_JBKBDD010000018.1"/>
</dbReference>
<dbReference type="InterPro" id="IPR003395">
    <property type="entry name" value="RecF/RecN/SMC_N"/>
</dbReference>
<dbReference type="PIRSF" id="PIRSF003128">
    <property type="entry name" value="RecN"/>
    <property type="match status" value="1"/>
</dbReference>
<protein>
    <recommendedName>
        <fullName evidence="3 9">DNA repair protein RecN</fullName>
    </recommendedName>
    <alternativeName>
        <fullName evidence="8 9">Recombination protein N</fullName>
    </alternativeName>
</protein>
<evidence type="ECO:0000256" key="9">
    <source>
        <dbReference type="PIRNR" id="PIRNR003128"/>
    </source>
</evidence>
<evidence type="ECO:0000256" key="7">
    <source>
        <dbReference type="ARBA" id="ARBA00023204"/>
    </source>
</evidence>
<evidence type="ECO:0000256" key="8">
    <source>
        <dbReference type="ARBA" id="ARBA00033408"/>
    </source>
</evidence>
<evidence type="ECO:0000313" key="13">
    <source>
        <dbReference type="Proteomes" id="UP001635816"/>
    </source>
</evidence>
<keyword evidence="4" id="KW-0547">Nucleotide-binding</keyword>
<keyword evidence="6" id="KW-0067">ATP-binding</keyword>
<dbReference type="InterPro" id="IPR027417">
    <property type="entry name" value="P-loop_NTPase"/>
</dbReference>
<dbReference type="Gene3D" id="3.40.50.300">
    <property type="entry name" value="P-loop containing nucleotide triphosphate hydrolases"/>
    <property type="match status" value="2"/>
</dbReference>
<reference evidence="12 13" key="1">
    <citation type="submission" date="2024-12" db="EMBL/GenBank/DDBJ databases">
        <title>The coexistence of Mycolicibacterium septicum and Mycolicibacterium nivoides in clinical samples.</title>
        <authorList>
            <person name="Wang C."/>
            <person name="Feng Y."/>
            <person name="Zong Z."/>
        </authorList>
    </citation>
    <scope>NUCLEOTIDE SEQUENCE [LARGE SCALE GENOMIC DNA]</scope>
    <source>
        <strain evidence="12 13">120309</strain>
    </source>
</reference>
<keyword evidence="7 9" id="KW-0234">DNA repair</keyword>
<dbReference type="Pfam" id="PF02463">
    <property type="entry name" value="SMC_N"/>
    <property type="match status" value="1"/>
</dbReference>
<proteinExistence type="inferred from homology"/>
<dbReference type="NCBIfam" id="TIGR00634">
    <property type="entry name" value="recN"/>
    <property type="match status" value="1"/>
</dbReference>
<accession>A0ABW9LIT8</accession>
<comment type="caution">
    <text evidence="12">The sequence shown here is derived from an EMBL/GenBank/DDBJ whole genome shotgun (WGS) entry which is preliminary data.</text>
</comment>
<feature type="coiled-coil region" evidence="10">
    <location>
        <begin position="347"/>
        <end position="381"/>
    </location>
</feature>
<name>A0ABW9LIT8_9MYCO</name>
<evidence type="ECO:0000256" key="2">
    <source>
        <dbReference type="ARBA" id="ARBA00009441"/>
    </source>
</evidence>
<gene>
    <name evidence="12" type="primary">recN</name>
    <name evidence="12" type="ORF">ACK4CT_31985</name>
</gene>
<evidence type="ECO:0000313" key="12">
    <source>
        <dbReference type="EMBL" id="MFN6547822.1"/>
    </source>
</evidence>
<dbReference type="EMBL" id="JBKBDD010000018">
    <property type="protein sequence ID" value="MFN6547822.1"/>
    <property type="molecule type" value="Genomic_DNA"/>
</dbReference>
<sequence>MLSEIRIESLGAISAATAEFDRGLTVLTGETGTGKTMVVTSLHLLGGARADATRVRSGSDRAVVEGRFSTIELGEDVTGRVEEILDSSGAERDDDGSVIAARSVSRAGPSRAFLGGRSVPAKSLSSFTAQVLTLHGQNDQLRLMRPDEQRAALDRFADVDKPLARYRSVRDEWLTARRDLADRRRRARELAQEADRLSFGIHEIDAVAPEPGEDEAIVADIRRLSELDALREAAQTARFALAGELDEPTPESTSAADGVGRAQAALESTDDSALQALGGRLAEAMAVIGDVSGELGDYLSELPSDASTLETKLARQAELRTLTRKYAADIDGVLAWSRDAAERLAQLDVSEESLAALDRKVAELEAQLVAAASELTKARSKAAKGLAKAVTTELAGLAMTNAVFTIGVGPMPARADDSAPVTMPDGEVLHAGHDGVDAVEFGFTAHRGADVLPLAKSASGGELSRVMLALEVVLSASTAGTTMVFDEVDAGVGGRAAVQIGRRLARLARTHQVIVVTHLPQVAAFADAHLVVDSGNGRAKSSGVRRIDDEDRVAELARMLAGLGESDSGRAHARELLEAAQQERSAP</sequence>
<dbReference type="CDD" id="cd03241">
    <property type="entry name" value="ABC_RecN"/>
    <property type="match status" value="1"/>
</dbReference>
<evidence type="ECO:0000256" key="4">
    <source>
        <dbReference type="ARBA" id="ARBA00022741"/>
    </source>
</evidence>
<keyword evidence="13" id="KW-1185">Reference proteome</keyword>
<dbReference type="SUPFAM" id="SSF52540">
    <property type="entry name" value="P-loop containing nucleoside triphosphate hydrolases"/>
    <property type="match status" value="2"/>
</dbReference>
<keyword evidence="10" id="KW-0175">Coiled coil</keyword>